<dbReference type="PROSITE" id="PS50850">
    <property type="entry name" value="MFS"/>
    <property type="match status" value="1"/>
</dbReference>
<comment type="caution">
    <text evidence="7">The sequence shown here is derived from an EMBL/GenBank/DDBJ whole genome shotgun (WGS) entry which is preliminary data.</text>
</comment>
<evidence type="ECO:0000256" key="5">
    <source>
        <dbReference type="SAM" id="Phobius"/>
    </source>
</evidence>
<organism evidence="7 8">
    <name type="scientific">Mytilus galloprovincialis</name>
    <name type="common">Mediterranean mussel</name>
    <dbReference type="NCBI Taxonomy" id="29158"/>
    <lineage>
        <taxon>Eukaryota</taxon>
        <taxon>Metazoa</taxon>
        <taxon>Spiralia</taxon>
        <taxon>Lophotrochozoa</taxon>
        <taxon>Mollusca</taxon>
        <taxon>Bivalvia</taxon>
        <taxon>Autobranchia</taxon>
        <taxon>Pteriomorphia</taxon>
        <taxon>Mytilida</taxon>
        <taxon>Mytiloidea</taxon>
        <taxon>Mytilidae</taxon>
        <taxon>Mytilinae</taxon>
        <taxon>Mytilus</taxon>
    </lineage>
</organism>
<dbReference type="InterPro" id="IPR011701">
    <property type="entry name" value="MFS"/>
</dbReference>
<keyword evidence="8" id="KW-1185">Reference proteome</keyword>
<keyword evidence="2 5" id="KW-0812">Transmembrane</keyword>
<evidence type="ECO:0000256" key="2">
    <source>
        <dbReference type="ARBA" id="ARBA00022692"/>
    </source>
</evidence>
<evidence type="ECO:0000256" key="1">
    <source>
        <dbReference type="ARBA" id="ARBA00004141"/>
    </source>
</evidence>
<dbReference type="InterPro" id="IPR036259">
    <property type="entry name" value="MFS_trans_sf"/>
</dbReference>
<evidence type="ECO:0000313" key="8">
    <source>
        <dbReference type="Proteomes" id="UP000596742"/>
    </source>
</evidence>
<name>A0A8B6G838_MYTGA</name>
<evidence type="ECO:0000256" key="3">
    <source>
        <dbReference type="ARBA" id="ARBA00022989"/>
    </source>
</evidence>
<feature type="transmembrane region" description="Helical" evidence="5">
    <location>
        <begin position="231"/>
        <end position="251"/>
    </location>
</feature>
<sequence length="272" mass="30769">MHFDELLNIVGEFGRFQKIRLFLICLFGAVCAFHAMNMVFVGAKPEYKCSVSNFNLSDSVYGNITEKEIRTFLLEQGSCEIYSSDDTIKLLSSGNYTLDQIRSNNISISTEKCDNWIYSREVYGPTIVTQFDLICDNDWLRSTSKTLYFFGRLLGAVIFGQLSDIFGRKPMLFVNLFLLLVAGCVASASPSFFVFIPFYILQGASQTGLFLVAYTMGTELVGPSYRLHAGFLVQSAYSVGFMTLSIVAYLIRDWRYIELAITLPVILFIPYY</sequence>
<protein>
    <recommendedName>
        <fullName evidence="6">Major facilitator superfamily (MFS) profile domain-containing protein</fullName>
    </recommendedName>
</protein>
<reference evidence="7" key="1">
    <citation type="submission" date="2018-11" db="EMBL/GenBank/DDBJ databases">
        <authorList>
            <person name="Alioto T."/>
            <person name="Alioto T."/>
        </authorList>
    </citation>
    <scope>NUCLEOTIDE SEQUENCE</scope>
</reference>
<dbReference type="Proteomes" id="UP000596742">
    <property type="component" value="Unassembled WGS sequence"/>
</dbReference>
<dbReference type="OrthoDB" id="5141738at2759"/>
<feature type="domain" description="Major facilitator superfamily (MFS) profile" evidence="6">
    <location>
        <begin position="88"/>
        <end position="272"/>
    </location>
</feature>
<keyword evidence="4 5" id="KW-0472">Membrane</keyword>
<dbReference type="Pfam" id="PF07690">
    <property type="entry name" value="MFS_1"/>
    <property type="match status" value="1"/>
</dbReference>
<gene>
    <name evidence="7" type="ORF">MGAL_10B091611</name>
</gene>
<accession>A0A8B6G838</accession>
<dbReference type="Gene3D" id="1.20.1250.20">
    <property type="entry name" value="MFS general substrate transporter like domains"/>
    <property type="match status" value="1"/>
</dbReference>
<dbReference type="SUPFAM" id="SSF103473">
    <property type="entry name" value="MFS general substrate transporter"/>
    <property type="match status" value="1"/>
</dbReference>
<evidence type="ECO:0000259" key="6">
    <source>
        <dbReference type="PROSITE" id="PS50850"/>
    </source>
</evidence>
<comment type="subcellular location">
    <subcellularLocation>
        <location evidence="1">Membrane</location>
        <topology evidence="1">Multi-pass membrane protein</topology>
    </subcellularLocation>
</comment>
<proteinExistence type="predicted"/>
<dbReference type="AlphaFoldDB" id="A0A8B6G838"/>
<feature type="transmembrane region" description="Helical" evidence="5">
    <location>
        <begin position="173"/>
        <end position="200"/>
    </location>
</feature>
<dbReference type="GO" id="GO:0016020">
    <property type="term" value="C:membrane"/>
    <property type="evidence" value="ECO:0007669"/>
    <property type="project" value="UniProtKB-SubCell"/>
</dbReference>
<feature type="transmembrane region" description="Helical" evidence="5">
    <location>
        <begin position="147"/>
        <end position="166"/>
    </location>
</feature>
<evidence type="ECO:0000256" key="4">
    <source>
        <dbReference type="ARBA" id="ARBA00023136"/>
    </source>
</evidence>
<dbReference type="InterPro" id="IPR020846">
    <property type="entry name" value="MFS_dom"/>
</dbReference>
<feature type="transmembrane region" description="Helical" evidence="5">
    <location>
        <begin position="21"/>
        <end position="43"/>
    </location>
</feature>
<dbReference type="PANTHER" id="PTHR24064">
    <property type="entry name" value="SOLUTE CARRIER FAMILY 22 MEMBER"/>
    <property type="match status" value="1"/>
</dbReference>
<keyword evidence="3 5" id="KW-1133">Transmembrane helix</keyword>
<evidence type="ECO:0000313" key="7">
    <source>
        <dbReference type="EMBL" id="VDI60148.1"/>
    </source>
</evidence>
<dbReference type="EMBL" id="UYJE01008006">
    <property type="protein sequence ID" value="VDI60148.1"/>
    <property type="molecule type" value="Genomic_DNA"/>
</dbReference>
<dbReference type="GO" id="GO:0022857">
    <property type="term" value="F:transmembrane transporter activity"/>
    <property type="evidence" value="ECO:0007669"/>
    <property type="project" value="InterPro"/>
</dbReference>
<feature type="non-terminal residue" evidence="7">
    <location>
        <position position="272"/>
    </location>
</feature>